<evidence type="ECO:0000313" key="2">
    <source>
        <dbReference type="EMBL" id="MBB6129178.1"/>
    </source>
</evidence>
<reference evidence="3 4" key="1">
    <citation type="submission" date="2020-08" db="EMBL/GenBank/DDBJ databases">
        <title>Genomic Encyclopedia of Type Strains, Phase IV (KMG-V): Genome sequencing to study the core and pangenomes of soil and plant-associated prokaryotes.</title>
        <authorList>
            <person name="Whitman W."/>
        </authorList>
    </citation>
    <scope>NUCLEOTIDE SEQUENCE [LARGE SCALE GENOMIC DNA]</scope>
    <source>
        <strain evidence="1 3">ANJLi2</strain>
        <strain evidence="2 4">MP601</strain>
    </source>
</reference>
<sequence>MKNLELKELGVQELDVKEVITVNGGAIPDLNLIGPIVNVLATILLRVGDILNSVVKLLQGL</sequence>
<dbReference type="EMBL" id="JACHCB010000019">
    <property type="protein sequence ID" value="MBB6112585.1"/>
    <property type="molecule type" value="Genomic_DNA"/>
</dbReference>
<gene>
    <name evidence="2" type="ORF">HDF22_003303</name>
    <name evidence="1" type="ORF">HDF23_005360</name>
</gene>
<comment type="caution">
    <text evidence="2">The sequence shown here is derived from an EMBL/GenBank/DDBJ whole genome shotgun (WGS) entry which is preliminary data.</text>
</comment>
<evidence type="ECO:0008006" key="5">
    <source>
        <dbReference type="Google" id="ProtNLM"/>
    </source>
</evidence>
<evidence type="ECO:0000313" key="3">
    <source>
        <dbReference type="Proteomes" id="UP000541583"/>
    </source>
</evidence>
<dbReference type="OrthoDB" id="714401at2"/>
<dbReference type="STRING" id="354630.SAMN05421821_119120"/>
<proteinExistence type="predicted"/>
<dbReference type="RefSeq" id="WP_076378039.1">
    <property type="nucleotide sequence ID" value="NZ_FTMG01000019.1"/>
</dbReference>
<name>A0A1N7FSY8_9SPHI</name>
<accession>A0A1N7FSY8</accession>
<organism evidence="2 4">
    <name type="scientific">Mucilaginibacter lappiensis</name>
    <dbReference type="NCBI Taxonomy" id="354630"/>
    <lineage>
        <taxon>Bacteria</taxon>
        <taxon>Pseudomonadati</taxon>
        <taxon>Bacteroidota</taxon>
        <taxon>Sphingobacteriia</taxon>
        <taxon>Sphingobacteriales</taxon>
        <taxon>Sphingobacteriaceae</taxon>
        <taxon>Mucilaginibacter</taxon>
    </lineage>
</organism>
<dbReference type="EMBL" id="JACHCA010000008">
    <property type="protein sequence ID" value="MBB6129178.1"/>
    <property type="molecule type" value="Genomic_DNA"/>
</dbReference>
<evidence type="ECO:0000313" key="4">
    <source>
        <dbReference type="Proteomes" id="UP000548326"/>
    </source>
</evidence>
<dbReference type="AlphaFoldDB" id="A0A1N7FSY8"/>
<keyword evidence="3" id="KW-1185">Reference proteome</keyword>
<dbReference type="Proteomes" id="UP000548326">
    <property type="component" value="Unassembled WGS sequence"/>
</dbReference>
<dbReference type="Proteomes" id="UP000541583">
    <property type="component" value="Unassembled WGS sequence"/>
</dbReference>
<protein>
    <recommendedName>
        <fullName evidence="5">Class IIb bacteriocin, lactobin A/cerein 7B family</fullName>
    </recommendedName>
</protein>
<evidence type="ECO:0000313" key="1">
    <source>
        <dbReference type="EMBL" id="MBB6112585.1"/>
    </source>
</evidence>